<sequence>MHTPSRLYGHLVALMHACTDAVVAVSPEGSMRVCPRGEVGAAECAAYSRDLLLAEGVVPTPAALQEVAARIAAELGHEGLDLVA</sequence>
<dbReference type="KEGG" id="strr:EKD16_12435"/>
<evidence type="ECO:0000313" key="1">
    <source>
        <dbReference type="EMBL" id="QBI54270.1"/>
    </source>
</evidence>
<gene>
    <name evidence="1" type="ORF">EKD16_12435</name>
</gene>
<name>A0A4P6Q299_9ACTN</name>
<dbReference type="Proteomes" id="UP000292235">
    <property type="component" value="Chromosome"/>
</dbReference>
<dbReference type="AlphaFoldDB" id="A0A4P6Q299"/>
<evidence type="ECO:0000313" key="2">
    <source>
        <dbReference type="Proteomes" id="UP000292235"/>
    </source>
</evidence>
<dbReference type="RefSeq" id="WP_131098482.1">
    <property type="nucleotide sequence ID" value="NZ_CP036455.1"/>
</dbReference>
<dbReference type="EMBL" id="CP036455">
    <property type="protein sequence ID" value="QBI54270.1"/>
    <property type="molecule type" value="Genomic_DNA"/>
</dbReference>
<protein>
    <submittedName>
        <fullName evidence="1">Uncharacterized protein</fullName>
    </submittedName>
</protein>
<proteinExistence type="predicted"/>
<accession>A0A4P6Q299</accession>
<dbReference type="OrthoDB" id="3436960at2"/>
<reference evidence="1 2" key="1">
    <citation type="submission" date="2019-02" db="EMBL/GenBank/DDBJ databases">
        <authorList>
            <person name="Khodamoradi S."/>
            <person name="Hahnke R.L."/>
            <person name="Kaempfer P."/>
            <person name="Schumann P."/>
            <person name="Rohde M."/>
            <person name="Steinert M."/>
            <person name="Luzhetskyy A."/>
            <person name="Wink J."/>
            <person name="Ruckert C."/>
        </authorList>
    </citation>
    <scope>NUCLEOTIDE SEQUENCE [LARGE SCALE GENOMIC DNA]</scope>
    <source>
        <strain evidence="1 2">M2</strain>
    </source>
</reference>
<organism evidence="1 2">
    <name type="scientific">Streptomonospora litoralis</name>
    <dbReference type="NCBI Taxonomy" id="2498135"/>
    <lineage>
        <taxon>Bacteria</taxon>
        <taxon>Bacillati</taxon>
        <taxon>Actinomycetota</taxon>
        <taxon>Actinomycetes</taxon>
        <taxon>Streptosporangiales</taxon>
        <taxon>Nocardiopsidaceae</taxon>
        <taxon>Streptomonospora</taxon>
    </lineage>
</organism>
<keyword evidence="2" id="KW-1185">Reference proteome</keyword>